<dbReference type="EMBL" id="JAFHKU010000110">
    <property type="protein sequence ID" value="MBN3557302.1"/>
    <property type="molecule type" value="Genomic_DNA"/>
</dbReference>
<dbReference type="InterPro" id="IPR038765">
    <property type="entry name" value="Papain-like_cys_pep_sf"/>
</dbReference>
<accession>A0AA40ZX65</accession>
<gene>
    <name evidence="1" type="ORF">GGQ89_003204</name>
    <name evidence="2" type="ORF">JYA60_03525</name>
</gene>
<dbReference type="Proteomes" id="UP000704529">
    <property type="component" value="Unassembled WGS sequence"/>
</dbReference>
<protein>
    <submittedName>
        <fullName evidence="2">TIGR02594 family protein</fullName>
    </submittedName>
    <submittedName>
        <fullName evidence="1">Uncharacterized protein (TIGR02594 family)</fullName>
    </submittedName>
</protein>
<dbReference type="AlphaFoldDB" id="A0AA40ZX65"/>
<reference evidence="1 3" key="1">
    <citation type="submission" date="2020-08" db="EMBL/GenBank/DDBJ databases">
        <title>Genomic Encyclopedia of Type Strains, Phase IV (KMG-IV): sequencing the most valuable type-strain genomes for metagenomic binning, comparative biology and taxonomic classification.</title>
        <authorList>
            <person name="Goeker M."/>
        </authorList>
    </citation>
    <scope>NUCLEOTIDE SEQUENCE [LARGE SCALE GENOMIC DNA]</scope>
    <source>
        <strain evidence="1 3">DSM 14562</strain>
    </source>
</reference>
<dbReference type="Gene3D" id="3.90.1720.10">
    <property type="entry name" value="endopeptidase domain like (from Nostoc punctiforme)"/>
    <property type="match status" value="1"/>
</dbReference>
<dbReference type="RefSeq" id="WP_184106382.1">
    <property type="nucleotide sequence ID" value="NZ_JACHNX010000017.1"/>
</dbReference>
<evidence type="ECO:0000313" key="4">
    <source>
        <dbReference type="Proteomes" id="UP000704529"/>
    </source>
</evidence>
<organism evidence="2 4">
    <name type="scientific">Sphingomonas yabuuchiae</name>
    <dbReference type="NCBI Taxonomy" id="172044"/>
    <lineage>
        <taxon>Bacteria</taxon>
        <taxon>Pseudomonadati</taxon>
        <taxon>Pseudomonadota</taxon>
        <taxon>Alphaproteobacteria</taxon>
        <taxon>Sphingomonadales</taxon>
        <taxon>Sphingomonadaceae</taxon>
        <taxon>Sphingomonas</taxon>
    </lineage>
</organism>
<sequence>MDLGNYSWLTTIGTLPRMVSEALKLWGIEERAGAKNNPVILQWAQEVGGDVAKFYDADAIPWCGLTMAVVARRAGKTPPAKPLWALNWRNFGEPSGQPDLGDIVTFTRNGGGHVGLYIGEDESRYHVLSGNQGDRVCIRPYAKERFVEARKPLYVTPPATAIPILLHGDGQRPANMMATF</sequence>
<keyword evidence="3" id="KW-1185">Reference proteome</keyword>
<evidence type="ECO:0000313" key="1">
    <source>
        <dbReference type="EMBL" id="MBB4610965.1"/>
    </source>
</evidence>
<dbReference type="InterPro" id="IPR013423">
    <property type="entry name" value="CHP02594"/>
</dbReference>
<dbReference type="EMBL" id="JACHNX010000017">
    <property type="protein sequence ID" value="MBB4610965.1"/>
    <property type="molecule type" value="Genomic_DNA"/>
</dbReference>
<dbReference type="NCBIfam" id="TIGR02594">
    <property type="entry name" value="TIGR02594 family protein"/>
    <property type="match status" value="1"/>
</dbReference>
<evidence type="ECO:0000313" key="3">
    <source>
        <dbReference type="Proteomes" id="UP000584663"/>
    </source>
</evidence>
<dbReference type="Proteomes" id="UP000584663">
    <property type="component" value="Unassembled WGS sequence"/>
</dbReference>
<evidence type="ECO:0000313" key="2">
    <source>
        <dbReference type="EMBL" id="MBN3557302.1"/>
    </source>
</evidence>
<reference evidence="2" key="2">
    <citation type="submission" date="2021-01" db="EMBL/GenBank/DDBJ databases">
        <title>Genome Sequencing of Type Strains.</title>
        <authorList>
            <person name="Lemaire J.F."/>
            <person name="Inderbitzin P."/>
            <person name="Collins S.B."/>
            <person name="Wespe N."/>
            <person name="Knight-Connoni V."/>
        </authorList>
    </citation>
    <scope>NUCLEOTIDE SEQUENCE</scope>
    <source>
        <strain evidence="2">DSM 14562</strain>
    </source>
</reference>
<comment type="caution">
    <text evidence="2">The sequence shown here is derived from an EMBL/GenBank/DDBJ whole genome shotgun (WGS) entry which is preliminary data.</text>
</comment>
<proteinExistence type="predicted"/>
<dbReference type="SUPFAM" id="SSF54001">
    <property type="entry name" value="Cysteine proteinases"/>
    <property type="match status" value="1"/>
</dbReference>
<name>A0AA40ZX65_9SPHN</name>